<dbReference type="EMBL" id="ABXJ01000030">
    <property type="protein sequence ID" value="EEA91203.1"/>
    <property type="molecule type" value="Genomic_DNA"/>
</dbReference>
<dbReference type="AlphaFoldDB" id="B6G906"/>
<comment type="caution">
    <text evidence="1">The sequence shown here is derived from an EMBL/GenBank/DDBJ whole genome shotgun (WGS) entry which is preliminary data.</text>
</comment>
<gene>
    <name evidence="1" type="ORF">COLSTE_00547</name>
</gene>
<keyword evidence="2" id="KW-1185">Reference proteome</keyword>
<dbReference type="STRING" id="445975.COLSTE_00547"/>
<sequence length="59" mass="6081">MLVAEAGVVGIWHRLPMRALAMFAGGGIHSARKLEGHGARRALGYLNCGSGCVCGCAAR</sequence>
<reference evidence="1 2" key="2">
    <citation type="submission" date="2008-10" db="EMBL/GenBank/DDBJ databases">
        <authorList>
            <person name="Fulton L."/>
            <person name="Clifton S."/>
            <person name="Fulton B."/>
            <person name="Xu J."/>
            <person name="Minx P."/>
            <person name="Pepin K.H."/>
            <person name="Johnson M."/>
            <person name="Thiruvilangam P."/>
            <person name="Bhonagiri V."/>
            <person name="Nash W.E."/>
            <person name="Mardis E.R."/>
            <person name="Wilson R.K."/>
        </authorList>
    </citation>
    <scope>NUCLEOTIDE SEQUENCE [LARGE SCALE GENOMIC DNA]</scope>
    <source>
        <strain evidence="1 2">DSM 13279</strain>
    </source>
</reference>
<accession>B6G906</accession>
<reference evidence="1 2" key="1">
    <citation type="submission" date="2008-10" db="EMBL/GenBank/DDBJ databases">
        <title>Draft genome sequence of Collinsella stercoris (DSM 13279).</title>
        <authorList>
            <person name="Sudarsanam P."/>
            <person name="Ley R."/>
            <person name="Guruge J."/>
            <person name="Turnbaugh P.J."/>
            <person name="Mahowald M."/>
            <person name="Liep D."/>
            <person name="Gordon J."/>
        </authorList>
    </citation>
    <scope>NUCLEOTIDE SEQUENCE [LARGE SCALE GENOMIC DNA]</scope>
    <source>
        <strain evidence="1 2">DSM 13279</strain>
    </source>
</reference>
<evidence type="ECO:0000313" key="1">
    <source>
        <dbReference type="EMBL" id="EEA91203.1"/>
    </source>
</evidence>
<name>B6G906_9ACTN</name>
<evidence type="ECO:0000313" key="2">
    <source>
        <dbReference type="Proteomes" id="UP000003560"/>
    </source>
</evidence>
<dbReference type="HOGENOM" id="CLU_2952478_0_0_11"/>
<proteinExistence type="predicted"/>
<dbReference type="Proteomes" id="UP000003560">
    <property type="component" value="Unassembled WGS sequence"/>
</dbReference>
<organism evidence="1 2">
    <name type="scientific">Collinsella stercoris DSM 13279</name>
    <dbReference type="NCBI Taxonomy" id="445975"/>
    <lineage>
        <taxon>Bacteria</taxon>
        <taxon>Bacillati</taxon>
        <taxon>Actinomycetota</taxon>
        <taxon>Coriobacteriia</taxon>
        <taxon>Coriobacteriales</taxon>
        <taxon>Coriobacteriaceae</taxon>
        <taxon>Collinsella</taxon>
    </lineage>
</organism>
<protein>
    <submittedName>
        <fullName evidence="1">Uncharacterized protein</fullName>
    </submittedName>
</protein>